<dbReference type="Proteomes" id="UP000252706">
    <property type="component" value="Unassembled WGS sequence"/>
</dbReference>
<protein>
    <submittedName>
        <fullName evidence="1">Uncharacterized protein</fullName>
    </submittedName>
</protein>
<proteinExistence type="predicted"/>
<name>A0A366WV69_9RHOB</name>
<comment type="caution">
    <text evidence="1">The sequence shown here is derived from an EMBL/GenBank/DDBJ whole genome shotgun (WGS) entry which is preliminary data.</text>
</comment>
<dbReference type="EMBL" id="QOCE01000037">
    <property type="protein sequence ID" value="RBW53396.1"/>
    <property type="molecule type" value="Genomic_DNA"/>
</dbReference>
<gene>
    <name evidence="1" type="ORF">DS909_14830</name>
</gene>
<reference evidence="1 2" key="1">
    <citation type="submission" date="2018-07" db="EMBL/GenBank/DDBJ databases">
        <title>Modular assembly of carbohydrate-degrading microbial communities in the ocean.</title>
        <authorList>
            <person name="Enke T.N."/>
            <person name="Datta M.S."/>
            <person name="Schwartzman J.A."/>
            <person name="Cermak N."/>
            <person name="Schmitz D.A."/>
            <person name="Barrere J."/>
            <person name="Cordero O.X."/>
        </authorList>
    </citation>
    <scope>NUCLEOTIDE SEQUENCE [LARGE SCALE GENOMIC DNA]</scope>
    <source>
        <strain evidence="1 2">C3M10</strain>
    </source>
</reference>
<organism evidence="1 2">
    <name type="scientific">Phaeobacter gallaeciensis</name>
    <dbReference type="NCBI Taxonomy" id="60890"/>
    <lineage>
        <taxon>Bacteria</taxon>
        <taxon>Pseudomonadati</taxon>
        <taxon>Pseudomonadota</taxon>
        <taxon>Alphaproteobacteria</taxon>
        <taxon>Rhodobacterales</taxon>
        <taxon>Roseobacteraceae</taxon>
        <taxon>Phaeobacter</taxon>
    </lineage>
</organism>
<dbReference type="AlphaFoldDB" id="A0A366WV69"/>
<evidence type="ECO:0000313" key="2">
    <source>
        <dbReference type="Proteomes" id="UP000252706"/>
    </source>
</evidence>
<sequence>MGMDGAPQFFPGQVRNNTYLTPNKKECPEIAGVFPFVPRLKPPLTELKYIAAARLVLKVMYSLPWVNYRQKQSN</sequence>
<evidence type="ECO:0000313" key="1">
    <source>
        <dbReference type="EMBL" id="RBW53396.1"/>
    </source>
</evidence>
<accession>A0A366WV69</accession>